<comment type="subcellular location">
    <subcellularLocation>
        <location evidence="1">Cell membrane</location>
        <topology evidence="1">Multi-pass membrane protein</topology>
    </subcellularLocation>
</comment>
<keyword evidence="3" id="KW-0328">Glycosyltransferase</keyword>
<keyword evidence="6 8" id="KW-1133">Transmembrane helix</keyword>
<feature type="transmembrane region" description="Helical" evidence="8">
    <location>
        <begin position="395"/>
        <end position="413"/>
    </location>
</feature>
<dbReference type="GO" id="GO:0000030">
    <property type="term" value="F:mannosyltransferase activity"/>
    <property type="evidence" value="ECO:0007669"/>
    <property type="project" value="InterPro"/>
</dbReference>
<dbReference type="InterPro" id="IPR003342">
    <property type="entry name" value="ArnT-like_N"/>
</dbReference>
<feature type="domain" description="ArnT-like N-terminal" evidence="9">
    <location>
        <begin position="37"/>
        <end position="239"/>
    </location>
</feature>
<dbReference type="InterPro" id="IPR050297">
    <property type="entry name" value="LipidA_mod_glycosyltrf_83"/>
</dbReference>
<dbReference type="PANTHER" id="PTHR33908:SF11">
    <property type="entry name" value="MEMBRANE PROTEIN"/>
    <property type="match status" value="1"/>
</dbReference>
<feature type="transmembrane region" description="Helical" evidence="8">
    <location>
        <begin position="274"/>
        <end position="293"/>
    </location>
</feature>
<evidence type="ECO:0000256" key="5">
    <source>
        <dbReference type="ARBA" id="ARBA00022692"/>
    </source>
</evidence>
<evidence type="ECO:0000313" key="10">
    <source>
        <dbReference type="EMBL" id="PJI76749.1"/>
    </source>
</evidence>
<dbReference type="GO" id="GO:0006493">
    <property type="term" value="P:protein O-linked glycosylation"/>
    <property type="evidence" value="ECO:0007669"/>
    <property type="project" value="InterPro"/>
</dbReference>
<evidence type="ECO:0000256" key="3">
    <source>
        <dbReference type="ARBA" id="ARBA00022676"/>
    </source>
</evidence>
<dbReference type="GO" id="GO:0009103">
    <property type="term" value="P:lipopolysaccharide biosynthetic process"/>
    <property type="evidence" value="ECO:0007669"/>
    <property type="project" value="UniProtKB-ARBA"/>
</dbReference>
<dbReference type="RefSeq" id="WP_100380253.1">
    <property type="nucleotide sequence ID" value="NZ_CBCSBW010000007.1"/>
</dbReference>
<evidence type="ECO:0000256" key="2">
    <source>
        <dbReference type="ARBA" id="ARBA00022475"/>
    </source>
</evidence>
<evidence type="ECO:0000256" key="1">
    <source>
        <dbReference type="ARBA" id="ARBA00004651"/>
    </source>
</evidence>
<evidence type="ECO:0000256" key="4">
    <source>
        <dbReference type="ARBA" id="ARBA00022679"/>
    </source>
</evidence>
<evidence type="ECO:0000259" key="9">
    <source>
        <dbReference type="Pfam" id="PF02366"/>
    </source>
</evidence>
<dbReference type="Pfam" id="PF02366">
    <property type="entry name" value="PMT"/>
    <property type="match status" value="1"/>
</dbReference>
<evidence type="ECO:0000256" key="8">
    <source>
        <dbReference type="SAM" id="Phobius"/>
    </source>
</evidence>
<dbReference type="PANTHER" id="PTHR33908">
    <property type="entry name" value="MANNOSYLTRANSFERASE YKCB-RELATED"/>
    <property type="match status" value="1"/>
</dbReference>
<name>A0A2M8VIS3_9BURK</name>
<organism evidence="10 11">
    <name type="scientific">Polynucleobacter brandtiae</name>
    <dbReference type="NCBI Taxonomy" id="1938816"/>
    <lineage>
        <taxon>Bacteria</taxon>
        <taxon>Pseudomonadati</taxon>
        <taxon>Pseudomonadota</taxon>
        <taxon>Betaproteobacteria</taxon>
        <taxon>Burkholderiales</taxon>
        <taxon>Burkholderiaceae</taxon>
        <taxon>Polynucleobacter</taxon>
    </lineage>
</organism>
<evidence type="ECO:0000256" key="7">
    <source>
        <dbReference type="ARBA" id="ARBA00023136"/>
    </source>
</evidence>
<sequence>MRSPITYRNAIFILILGIFTYLYGLDSRFAPKNGDEYPYMHIVRMTADAGAWLPLQSDMDGIKNTKPPLVFWEGIASTHWGSDWSLIALRWPSVLYTGLTAFFLFLAVARFSGNKKTGLLAAFVWLSFFATYRYGRPFLTDPPEVFWLNLPFLALLYWGRAAFDSKALFPLLAGLSLGMALLAKSFAYIVPATFALGLFYWRWREWRLSRVLVQDLYKILLTATLALGVFALWFALDPFPEAIWKEFILGENAAKFEARSTHYFLDLVRGGDSIGMLILTSLANAGLFFFVLVSTLHQCWRQRRFLSVEESLLLLFAVAFLIVFSLPSQRSGRYLLPVMPAMAVLIALHWERLPLWGFRIALLLQFILLSALAWVGGSLQLSQFLGQPGIWDYTYWHWILMASSLLLVTWGLISAARCKINALAACFLCYCALTSSLSPLEGTLGRFDQTTIRAVVAQDLWVPCDYRAKDEEYRLLLPGAQLHGYPAKDASDLSLLMSAYPLVAVHSPIGVEPVICDSCKIVGKRMEMRARHSDAQIQEMLMGRIGEHLFVNEYLISNSALAQSPPVSSTASKDACR</sequence>
<feature type="transmembrane region" description="Helical" evidence="8">
    <location>
        <begin position="94"/>
        <end position="111"/>
    </location>
</feature>
<accession>A0A2M8VIS3</accession>
<keyword evidence="11" id="KW-1185">Reference proteome</keyword>
<dbReference type="OrthoDB" id="8879647at2"/>
<protein>
    <submittedName>
        <fullName evidence="10">4-amino-4-deoxy-L-arabinose transferase-like glycosyltransferase</fullName>
    </submittedName>
</protein>
<feature type="transmembrane region" description="Helical" evidence="8">
    <location>
        <begin position="146"/>
        <end position="163"/>
    </location>
</feature>
<feature type="transmembrane region" description="Helical" evidence="8">
    <location>
        <begin position="357"/>
        <end position="375"/>
    </location>
</feature>
<feature type="transmembrane region" description="Helical" evidence="8">
    <location>
        <begin position="6"/>
        <end position="24"/>
    </location>
</feature>
<keyword evidence="4 10" id="KW-0808">Transferase</keyword>
<dbReference type="GO" id="GO:0016763">
    <property type="term" value="F:pentosyltransferase activity"/>
    <property type="evidence" value="ECO:0007669"/>
    <property type="project" value="TreeGrafter"/>
</dbReference>
<gene>
    <name evidence="10" type="ORF">B0G85_1958</name>
</gene>
<keyword evidence="2" id="KW-1003">Cell membrane</keyword>
<evidence type="ECO:0000256" key="6">
    <source>
        <dbReference type="ARBA" id="ARBA00022989"/>
    </source>
</evidence>
<comment type="caution">
    <text evidence="10">The sequence shown here is derived from an EMBL/GenBank/DDBJ whole genome shotgun (WGS) entry which is preliminary data.</text>
</comment>
<keyword evidence="7 8" id="KW-0472">Membrane</keyword>
<dbReference type="EMBL" id="PGTX01000006">
    <property type="protein sequence ID" value="PJI76749.1"/>
    <property type="molecule type" value="Genomic_DNA"/>
</dbReference>
<feature type="transmembrane region" description="Helical" evidence="8">
    <location>
        <begin position="175"/>
        <end position="203"/>
    </location>
</feature>
<keyword evidence="5 8" id="KW-0812">Transmembrane</keyword>
<feature type="transmembrane region" description="Helical" evidence="8">
    <location>
        <begin position="332"/>
        <end position="350"/>
    </location>
</feature>
<feature type="transmembrane region" description="Helical" evidence="8">
    <location>
        <begin position="305"/>
        <end position="326"/>
    </location>
</feature>
<dbReference type="GO" id="GO:0005886">
    <property type="term" value="C:plasma membrane"/>
    <property type="evidence" value="ECO:0007669"/>
    <property type="project" value="UniProtKB-SubCell"/>
</dbReference>
<proteinExistence type="predicted"/>
<dbReference type="AlphaFoldDB" id="A0A2M8VIS3"/>
<dbReference type="Proteomes" id="UP000229366">
    <property type="component" value="Unassembled WGS sequence"/>
</dbReference>
<evidence type="ECO:0000313" key="11">
    <source>
        <dbReference type="Proteomes" id="UP000229366"/>
    </source>
</evidence>
<feature type="transmembrane region" description="Helical" evidence="8">
    <location>
        <begin position="215"/>
        <end position="236"/>
    </location>
</feature>
<reference evidence="10 11" key="1">
    <citation type="submission" date="2017-11" db="EMBL/GenBank/DDBJ databases">
        <title>Genomic Encyclopedia of Type Strains, Phase III (KMG-III): the genomes of soil and plant-associated and newly described type strains.</title>
        <authorList>
            <person name="Whitman W."/>
        </authorList>
    </citation>
    <scope>NUCLEOTIDE SEQUENCE [LARGE SCALE GENOMIC DNA]</scope>
    <source>
        <strain evidence="10 11">UB-Domo-W1</strain>
    </source>
</reference>